<evidence type="ECO:0008006" key="7">
    <source>
        <dbReference type="Google" id="ProtNLM"/>
    </source>
</evidence>
<keyword evidence="6" id="KW-1185">Reference proteome</keyword>
<dbReference type="Proteomes" id="UP001189429">
    <property type="component" value="Unassembled WGS sequence"/>
</dbReference>
<dbReference type="PANTHER" id="PTHR11675">
    <property type="entry name" value="N-ACETYLGALACTOSAMINYLTRANSFERASE"/>
    <property type="match status" value="1"/>
</dbReference>
<gene>
    <name evidence="5" type="ORF">PCOR1329_LOCUS71530</name>
</gene>
<evidence type="ECO:0000256" key="1">
    <source>
        <dbReference type="ARBA" id="ARBA00022679"/>
    </source>
</evidence>
<evidence type="ECO:0000256" key="2">
    <source>
        <dbReference type="ARBA" id="ARBA00023157"/>
    </source>
</evidence>
<keyword evidence="2" id="KW-1015">Disulfide bond</keyword>
<comment type="caution">
    <text evidence="5">The sequence shown here is derived from an EMBL/GenBank/DDBJ whole genome shotgun (WGS) entry which is preliminary data.</text>
</comment>
<accession>A0ABN9X1G6</accession>
<keyword evidence="1" id="KW-0808">Transferase</keyword>
<feature type="domain" description="Glycosyltransferase 2-like" evidence="3">
    <location>
        <begin position="2"/>
        <end position="118"/>
    </location>
</feature>
<organism evidence="5 6">
    <name type="scientific">Prorocentrum cordatum</name>
    <dbReference type="NCBI Taxonomy" id="2364126"/>
    <lineage>
        <taxon>Eukaryota</taxon>
        <taxon>Sar</taxon>
        <taxon>Alveolata</taxon>
        <taxon>Dinophyceae</taxon>
        <taxon>Prorocentrales</taxon>
        <taxon>Prorocentraceae</taxon>
        <taxon>Prorocentrum</taxon>
    </lineage>
</organism>
<dbReference type="Pfam" id="PF00535">
    <property type="entry name" value="Glycos_transf_2"/>
    <property type="match status" value="1"/>
</dbReference>
<evidence type="ECO:0000259" key="3">
    <source>
        <dbReference type="Pfam" id="PF00535"/>
    </source>
</evidence>
<dbReference type="InterPro" id="IPR001173">
    <property type="entry name" value="Glyco_trans_2-like"/>
</dbReference>
<dbReference type="Pfam" id="PF02709">
    <property type="entry name" value="Glyco_transf_7C"/>
    <property type="match status" value="1"/>
</dbReference>
<evidence type="ECO:0000313" key="5">
    <source>
        <dbReference type="EMBL" id="CAK0891657.1"/>
    </source>
</evidence>
<sequence length="517" mass="57318">MSVVLPCLNESTTATKTVMSFCDRTPSDVLEEIIVVDDGSTPPLSEVLLKEVPKRCPLRIERHGAPVGLMGAKQTGGDHALGEFVGFYDCHVAPRRGWEKQTMQLLREKERRLVIPMIGTLDVTKWDEVPNGGSVGKCYMNFNADWWWYNDDSPYTPVISGGLVATTRNWWRDSGGFDSGMHGWGGENTETALRVWLCGGDVIRADQTMVAHMWRNDADKRTVARYKHTAKYDNVARVAAGWFDEFSHKFRNQGPDPSIDVTPVKELQKKLGCKPFVHFLHRFRQIYEGGGLLPKQVFHIRSMTSGKCLQRHDKSYLLVPCGESSWFHFGNQAPAQFPSPEGLERAIVGEPEDSDKKTVCGGHSVTGGCSKCPQGHGSEWCHGDCTWVFGSCISKASASKLGFLPERSCCSGLREWNSLDCMENLQAAPKGPGTALCDVAGAATLQHYSFESGGHIRHFSGLCISQDLEGGQYPKAVGANCEEAHRFELADAFEPEETRIYRESVLRNGLTDDLPDH</sequence>
<dbReference type="EMBL" id="CAUYUJ010019504">
    <property type="protein sequence ID" value="CAK0891657.1"/>
    <property type="molecule type" value="Genomic_DNA"/>
</dbReference>
<evidence type="ECO:0000313" key="6">
    <source>
        <dbReference type="Proteomes" id="UP001189429"/>
    </source>
</evidence>
<evidence type="ECO:0000259" key="4">
    <source>
        <dbReference type="Pfam" id="PF02709"/>
    </source>
</evidence>
<name>A0ABN9X1G6_9DINO</name>
<reference evidence="5" key="1">
    <citation type="submission" date="2023-10" db="EMBL/GenBank/DDBJ databases">
        <authorList>
            <person name="Chen Y."/>
            <person name="Shah S."/>
            <person name="Dougan E. K."/>
            <person name="Thang M."/>
            <person name="Chan C."/>
        </authorList>
    </citation>
    <scope>NUCLEOTIDE SEQUENCE [LARGE SCALE GENOMIC DNA]</scope>
</reference>
<dbReference type="SUPFAM" id="SSF53448">
    <property type="entry name" value="Nucleotide-diphospho-sugar transferases"/>
    <property type="match status" value="1"/>
</dbReference>
<dbReference type="InterPro" id="IPR029044">
    <property type="entry name" value="Nucleotide-diphossugar_trans"/>
</dbReference>
<protein>
    <recommendedName>
        <fullName evidence="7">Polypeptide N-acetylgalactosaminyltransferase</fullName>
    </recommendedName>
</protein>
<dbReference type="Gene3D" id="3.90.550.10">
    <property type="entry name" value="Spore Coat Polysaccharide Biosynthesis Protein SpsA, Chain A"/>
    <property type="match status" value="1"/>
</dbReference>
<feature type="domain" description="Galactosyltransferase C-terminal" evidence="4">
    <location>
        <begin position="159"/>
        <end position="207"/>
    </location>
</feature>
<dbReference type="PANTHER" id="PTHR11675:SF126">
    <property type="entry name" value="RICIN B LECTIN DOMAIN-CONTAINING PROTEIN"/>
    <property type="match status" value="1"/>
</dbReference>
<dbReference type="InterPro" id="IPR027791">
    <property type="entry name" value="Galactosyl_T_C"/>
</dbReference>
<proteinExistence type="predicted"/>